<keyword evidence="9" id="KW-1185">Reference proteome</keyword>
<dbReference type="RefSeq" id="XP_066087551.1">
    <property type="nucleotide sequence ID" value="XM_066231454.1"/>
</dbReference>
<sequence>MSMSHPHPFASYSNNDNPLSSPENQSNMIRTSLSLHSPSMTSIRPPATPIPTSASTSAPLHPQYSYPAMQHNQSYPPPSSVQRYEPQRNNSYPQWQVHTEHYQHAHYPHTQPQQHYHHDLTPEPSRRTIDQSQIATIPQDHTYSPHAIRASTHESLDQSAQGVSRSTNPHGISPEQVTTSGSNKKRPRQISIPVNAQNQSFSNESQSETPTPMKTMFWNANTKSPTSASSSTLVQSQPTPTTKSNPSHHPTTISISVPSVLTREKKQKACTNCRKAKLKCILEQGSQECVRCKVRKEKCIFFPKSQEDETQQKLIRDVYEATNHLSQLSKAVHHILHHLTEKNIIPPFVSAELPKGLDHYDPPERPILSQPQQAGEPNAGKSEESRSTGERGKRRKVNNKVDEDEMDELEEDEGWGTKPSTATAATTGEVTPTGSSASSSIPSVLQGSSLTRSQNNSHHSGTGDSHPSTVITRPPSTTVSSPPPISASTRLPPPLIPPNRPTSHTPPLRASPVDTAHIIHPSIGQVLSSSGEGWNIGLPPQDIEMRSISPRTRMSSPAILTSSYVHSPYTQADLHSAENPNRPTHNGRLSSSEEHTVAPDPQMDVVPTKDTELMVIGSQDPRKDIVKKGLVSAKDALFLVNYFHKSISPLLYGYPLQFHHFPYIAGPQYMTPLLLSVLCLISSERVSSYHKKYHRVLAEEVTTLLQTSPAESWQRFEGGYTPDFGDPEGDEPLDAEFGLGPEEIVAACILATYMTEREQASVIARSAFRWARGWIKLLKSSTSPRFTIAASVGLVPPERHATDLDMARIWLLCYIVDSTERLQLSLDAPPPRDALSFCYMLIPPTNPMAHGQARHSTQDVLLTFHARLISILNKWRHKFKSLISASQPPVELVEQLKNLAAKVNDELVWWESEFENALGQSITFSTANITKNGNGSPTMDNTRMAYGLRSGQSSTQHIVITFHFVRMSVNSTLSKYLPSSTSYTTISYPPSNEFEDRQLKDYHLNINSKRIVVESAIRFLEICKNWYGYNPGIEEEKDREQSLVNLSPTYLFFLTLMGSELMAIVKESKEGINLTDTTDIKADDVISLLKSVGEMLFLGELDEQHVSRTTAKTLFLYCEKLQKYR</sequence>
<dbReference type="InterPro" id="IPR051089">
    <property type="entry name" value="prtT"/>
</dbReference>
<feature type="region of interest" description="Disordered" evidence="6">
    <location>
        <begin position="152"/>
        <end position="255"/>
    </location>
</feature>
<keyword evidence="3" id="KW-0238">DNA-binding</keyword>
<dbReference type="AlphaFoldDB" id="A0AAX4KU68"/>
<dbReference type="Proteomes" id="UP001358614">
    <property type="component" value="Chromosome 2"/>
</dbReference>
<feature type="compositionally biased region" description="Polar residues" evidence="6">
    <location>
        <begin position="578"/>
        <end position="590"/>
    </location>
</feature>
<feature type="compositionally biased region" description="Pro residues" evidence="6">
    <location>
        <begin position="481"/>
        <end position="500"/>
    </location>
</feature>
<feature type="compositionally biased region" description="Polar residues" evidence="6">
    <location>
        <begin position="218"/>
        <end position="255"/>
    </location>
</feature>
<evidence type="ECO:0000256" key="1">
    <source>
        <dbReference type="ARBA" id="ARBA00004123"/>
    </source>
</evidence>
<feature type="compositionally biased region" description="Polar residues" evidence="6">
    <location>
        <begin position="11"/>
        <end position="40"/>
    </location>
</feature>
<name>A0AAX4KU68_9TREE</name>
<evidence type="ECO:0000313" key="9">
    <source>
        <dbReference type="Proteomes" id="UP001358614"/>
    </source>
</evidence>
<evidence type="ECO:0000256" key="3">
    <source>
        <dbReference type="ARBA" id="ARBA00023125"/>
    </source>
</evidence>
<evidence type="ECO:0000256" key="5">
    <source>
        <dbReference type="ARBA" id="ARBA00023242"/>
    </source>
</evidence>
<dbReference type="InterPro" id="IPR036864">
    <property type="entry name" value="Zn2-C6_fun-type_DNA-bd_sf"/>
</dbReference>
<comment type="subcellular location">
    <subcellularLocation>
        <location evidence="1">Nucleus</location>
    </subcellularLocation>
</comment>
<evidence type="ECO:0000256" key="6">
    <source>
        <dbReference type="SAM" id="MobiDB-lite"/>
    </source>
</evidence>
<feature type="region of interest" description="Disordered" evidence="6">
    <location>
        <begin position="573"/>
        <end position="604"/>
    </location>
</feature>
<reference evidence="8 9" key="1">
    <citation type="submission" date="2024-01" db="EMBL/GenBank/DDBJ databases">
        <title>Comparative genomics of Cryptococcus and Kwoniella reveals pathogenesis evolution and contrasting modes of karyotype evolution via chromosome fusion or intercentromeric recombination.</title>
        <authorList>
            <person name="Coelho M.A."/>
            <person name="David-Palma M."/>
            <person name="Shea T."/>
            <person name="Bowers K."/>
            <person name="McGinley-Smith S."/>
            <person name="Mohammad A.W."/>
            <person name="Gnirke A."/>
            <person name="Yurkov A.M."/>
            <person name="Nowrousian M."/>
            <person name="Sun S."/>
            <person name="Cuomo C.A."/>
            <person name="Heitman J."/>
        </authorList>
    </citation>
    <scope>NUCLEOTIDE SEQUENCE [LARGE SCALE GENOMIC DNA]</scope>
    <source>
        <strain evidence="8 9">PYCC6329</strain>
    </source>
</reference>
<feature type="domain" description="Zn(2)-C6 fungal-type" evidence="7">
    <location>
        <begin position="269"/>
        <end position="301"/>
    </location>
</feature>
<keyword evidence="4" id="KW-0804">Transcription</keyword>
<dbReference type="GeneID" id="91106513"/>
<evidence type="ECO:0000313" key="8">
    <source>
        <dbReference type="EMBL" id="WWD09584.1"/>
    </source>
</evidence>
<dbReference type="GO" id="GO:0008270">
    <property type="term" value="F:zinc ion binding"/>
    <property type="evidence" value="ECO:0007669"/>
    <property type="project" value="InterPro"/>
</dbReference>
<dbReference type="CDD" id="cd00067">
    <property type="entry name" value="GAL4"/>
    <property type="match status" value="1"/>
</dbReference>
<feature type="compositionally biased region" description="Basic and acidic residues" evidence="6">
    <location>
        <begin position="355"/>
        <end position="364"/>
    </location>
</feature>
<dbReference type="GO" id="GO:0000976">
    <property type="term" value="F:transcription cis-regulatory region binding"/>
    <property type="evidence" value="ECO:0007669"/>
    <property type="project" value="TreeGrafter"/>
</dbReference>
<protein>
    <recommendedName>
        <fullName evidence="7">Zn(2)-C6 fungal-type domain-containing protein</fullName>
    </recommendedName>
</protein>
<feature type="compositionally biased region" description="Low complexity" evidence="6">
    <location>
        <begin position="467"/>
        <end position="480"/>
    </location>
</feature>
<dbReference type="PANTHER" id="PTHR31845:SF19">
    <property type="entry name" value="TRANSCRIPTION FACTOR DOMAIN-CONTAINING PROTEIN"/>
    <property type="match status" value="1"/>
</dbReference>
<dbReference type="KEGG" id="ker:91106513"/>
<feature type="compositionally biased region" description="Polar residues" evidence="6">
    <location>
        <begin position="445"/>
        <end position="466"/>
    </location>
</feature>
<dbReference type="PROSITE" id="PS50048">
    <property type="entry name" value="ZN2_CY6_FUNGAL_2"/>
    <property type="match status" value="1"/>
</dbReference>
<feature type="compositionally biased region" description="Basic and acidic residues" evidence="6">
    <location>
        <begin position="381"/>
        <end position="391"/>
    </location>
</feature>
<evidence type="ECO:0000259" key="7">
    <source>
        <dbReference type="PROSITE" id="PS50048"/>
    </source>
</evidence>
<feature type="compositionally biased region" description="Polar residues" evidence="6">
    <location>
        <begin position="418"/>
        <end position="434"/>
    </location>
</feature>
<evidence type="ECO:0000256" key="2">
    <source>
        <dbReference type="ARBA" id="ARBA00023015"/>
    </source>
</evidence>
<dbReference type="PROSITE" id="PS00463">
    <property type="entry name" value="ZN2_CY6_FUNGAL_1"/>
    <property type="match status" value="1"/>
</dbReference>
<proteinExistence type="predicted"/>
<accession>A0AAX4KU68</accession>
<dbReference type="SMART" id="SM00066">
    <property type="entry name" value="GAL4"/>
    <property type="match status" value="1"/>
</dbReference>
<dbReference type="GO" id="GO:0005634">
    <property type="term" value="C:nucleus"/>
    <property type="evidence" value="ECO:0007669"/>
    <property type="project" value="UniProtKB-SubCell"/>
</dbReference>
<organism evidence="8 9">
    <name type="scientific">Kwoniella europaea PYCC6329</name>
    <dbReference type="NCBI Taxonomy" id="1423913"/>
    <lineage>
        <taxon>Eukaryota</taxon>
        <taxon>Fungi</taxon>
        <taxon>Dikarya</taxon>
        <taxon>Basidiomycota</taxon>
        <taxon>Agaricomycotina</taxon>
        <taxon>Tremellomycetes</taxon>
        <taxon>Tremellales</taxon>
        <taxon>Cryptococcaceae</taxon>
        <taxon>Kwoniella</taxon>
    </lineage>
</organism>
<keyword evidence="2" id="KW-0805">Transcription regulation</keyword>
<evidence type="ECO:0000256" key="4">
    <source>
        <dbReference type="ARBA" id="ARBA00023163"/>
    </source>
</evidence>
<feature type="compositionally biased region" description="Polar residues" evidence="6">
    <location>
        <begin position="157"/>
        <end position="182"/>
    </location>
</feature>
<dbReference type="InterPro" id="IPR001138">
    <property type="entry name" value="Zn2Cys6_DnaBD"/>
</dbReference>
<feature type="region of interest" description="Disordered" evidence="6">
    <location>
        <begin position="1"/>
        <end position="86"/>
    </location>
</feature>
<dbReference type="Gene3D" id="4.10.240.10">
    <property type="entry name" value="Zn(2)-C6 fungal-type DNA-binding domain"/>
    <property type="match status" value="1"/>
</dbReference>
<dbReference type="PANTHER" id="PTHR31845">
    <property type="entry name" value="FINGER DOMAIN PROTEIN, PUTATIVE-RELATED"/>
    <property type="match status" value="1"/>
</dbReference>
<feature type="region of interest" description="Disordered" evidence="6">
    <location>
        <begin position="355"/>
        <end position="512"/>
    </location>
</feature>
<feature type="compositionally biased region" description="Acidic residues" evidence="6">
    <location>
        <begin position="402"/>
        <end position="414"/>
    </location>
</feature>
<feature type="compositionally biased region" description="Low complexity" evidence="6">
    <location>
        <begin position="41"/>
        <end position="59"/>
    </location>
</feature>
<dbReference type="SUPFAM" id="SSF57701">
    <property type="entry name" value="Zn2/Cys6 DNA-binding domain"/>
    <property type="match status" value="1"/>
</dbReference>
<dbReference type="GO" id="GO:0000981">
    <property type="term" value="F:DNA-binding transcription factor activity, RNA polymerase II-specific"/>
    <property type="evidence" value="ECO:0007669"/>
    <property type="project" value="InterPro"/>
</dbReference>
<feature type="compositionally biased region" description="Low complexity" evidence="6">
    <location>
        <begin position="197"/>
        <end position="208"/>
    </location>
</feature>
<keyword evidence="5" id="KW-0539">Nucleus</keyword>
<dbReference type="EMBL" id="CP144090">
    <property type="protein sequence ID" value="WWD09584.1"/>
    <property type="molecule type" value="Genomic_DNA"/>
</dbReference>
<gene>
    <name evidence="8" type="ORF">V865_007712</name>
</gene>